<gene>
    <name evidence="6" type="ORF">MERR_LOCUS12887</name>
</gene>
<evidence type="ECO:0000313" key="7">
    <source>
        <dbReference type="Proteomes" id="UP000467841"/>
    </source>
</evidence>
<dbReference type="NCBIfam" id="TIGR01614">
    <property type="entry name" value="PME_inhib"/>
    <property type="match status" value="1"/>
</dbReference>
<keyword evidence="2" id="KW-1015">Disulfide bond</keyword>
<dbReference type="OrthoDB" id="1915198at2759"/>
<dbReference type="InterPro" id="IPR034088">
    <property type="entry name" value="Pla_a_1-like"/>
</dbReference>
<dbReference type="InterPro" id="IPR035513">
    <property type="entry name" value="Invertase/methylesterase_inhib"/>
</dbReference>
<accession>A0A6D2IFB0</accession>
<dbReference type="PANTHER" id="PTHR35357">
    <property type="entry name" value="OS02G0537100 PROTEIN"/>
    <property type="match status" value="1"/>
</dbReference>
<dbReference type="PANTHER" id="PTHR35357:SF17">
    <property type="entry name" value="PECTINESTERASE INHIBITOR 12"/>
    <property type="match status" value="1"/>
</dbReference>
<organism evidence="6 7">
    <name type="scientific">Microthlaspi erraticum</name>
    <dbReference type="NCBI Taxonomy" id="1685480"/>
    <lineage>
        <taxon>Eukaryota</taxon>
        <taxon>Viridiplantae</taxon>
        <taxon>Streptophyta</taxon>
        <taxon>Embryophyta</taxon>
        <taxon>Tracheophyta</taxon>
        <taxon>Spermatophyta</taxon>
        <taxon>Magnoliopsida</taxon>
        <taxon>eudicotyledons</taxon>
        <taxon>Gunneridae</taxon>
        <taxon>Pentapetalae</taxon>
        <taxon>rosids</taxon>
        <taxon>malvids</taxon>
        <taxon>Brassicales</taxon>
        <taxon>Brassicaceae</taxon>
        <taxon>Coluteocarpeae</taxon>
        <taxon>Microthlaspi</taxon>
    </lineage>
</organism>
<dbReference type="GO" id="GO:0005576">
    <property type="term" value="C:extracellular region"/>
    <property type="evidence" value="ECO:0007669"/>
    <property type="project" value="UniProtKB-ARBA"/>
</dbReference>
<evidence type="ECO:0000313" key="6">
    <source>
        <dbReference type="EMBL" id="CAA7025652.1"/>
    </source>
</evidence>
<keyword evidence="1 4" id="KW-0732">Signal</keyword>
<sequence>MKFFVSFVMCLLLLNGFTTAQNLILDSCKKASARDAQLKLDFCVQSLESDPQSKAATTLEGLVIASAKSAASKTISVKGTIQRILNDKKASAGIEMILRDCVELYGDATDSINEALTSVPSGDYDTVKVNLSAALDAPANCEDGFMEKRHQKSPFANEGNICRLKILIPLAFTNML</sequence>
<dbReference type="SMART" id="SM00856">
    <property type="entry name" value="PMEI"/>
    <property type="match status" value="1"/>
</dbReference>
<keyword evidence="7" id="KW-1185">Reference proteome</keyword>
<dbReference type="AlphaFoldDB" id="A0A6D2IFB0"/>
<reference evidence="6" key="1">
    <citation type="submission" date="2020-01" db="EMBL/GenBank/DDBJ databases">
        <authorList>
            <person name="Mishra B."/>
        </authorList>
    </citation>
    <scope>NUCLEOTIDE SEQUENCE [LARGE SCALE GENOMIC DNA]</scope>
</reference>
<evidence type="ECO:0000256" key="2">
    <source>
        <dbReference type="ARBA" id="ARBA00023157"/>
    </source>
</evidence>
<dbReference type="Proteomes" id="UP000467841">
    <property type="component" value="Unassembled WGS sequence"/>
</dbReference>
<dbReference type="Gene3D" id="1.20.140.40">
    <property type="entry name" value="Invertase/pectin methylesterase inhibitor family protein"/>
    <property type="match status" value="1"/>
</dbReference>
<dbReference type="InterPro" id="IPR006501">
    <property type="entry name" value="Pectinesterase_inhib_dom"/>
</dbReference>
<proteinExistence type="inferred from homology"/>
<evidence type="ECO:0000256" key="4">
    <source>
        <dbReference type="SAM" id="SignalP"/>
    </source>
</evidence>
<feature type="signal peptide" evidence="4">
    <location>
        <begin position="1"/>
        <end position="20"/>
    </location>
</feature>
<dbReference type="EMBL" id="CACVBM020001021">
    <property type="protein sequence ID" value="CAA7025652.1"/>
    <property type="molecule type" value="Genomic_DNA"/>
</dbReference>
<comment type="similarity">
    <text evidence="3">Belongs to the PMEI family.</text>
</comment>
<dbReference type="CDD" id="cd15795">
    <property type="entry name" value="PMEI-Pla_a_1_like"/>
    <property type="match status" value="1"/>
</dbReference>
<evidence type="ECO:0000256" key="1">
    <source>
        <dbReference type="ARBA" id="ARBA00022729"/>
    </source>
</evidence>
<name>A0A6D2IFB0_9BRAS</name>
<evidence type="ECO:0000256" key="3">
    <source>
        <dbReference type="ARBA" id="ARBA00038471"/>
    </source>
</evidence>
<protein>
    <recommendedName>
        <fullName evidence="5">Pectinesterase inhibitor domain-containing protein</fullName>
    </recommendedName>
</protein>
<comment type="caution">
    <text evidence="6">The sequence shown here is derived from an EMBL/GenBank/DDBJ whole genome shotgun (WGS) entry which is preliminary data.</text>
</comment>
<evidence type="ECO:0000259" key="5">
    <source>
        <dbReference type="SMART" id="SM00856"/>
    </source>
</evidence>
<dbReference type="Pfam" id="PF04043">
    <property type="entry name" value="PMEI"/>
    <property type="match status" value="1"/>
</dbReference>
<dbReference type="SUPFAM" id="SSF101148">
    <property type="entry name" value="Plant invertase/pectin methylesterase inhibitor"/>
    <property type="match status" value="1"/>
</dbReference>
<dbReference type="GO" id="GO:0004857">
    <property type="term" value="F:enzyme inhibitor activity"/>
    <property type="evidence" value="ECO:0007669"/>
    <property type="project" value="InterPro"/>
</dbReference>
<dbReference type="FunFam" id="1.20.140.40:FF:000002">
    <property type="entry name" value="Putative invertase inhibitor"/>
    <property type="match status" value="1"/>
</dbReference>
<feature type="domain" description="Pectinesterase inhibitor" evidence="5">
    <location>
        <begin position="19"/>
        <end position="172"/>
    </location>
</feature>
<feature type="chain" id="PRO_5025477128" description="Pectinesterase inhibitor domain-containing protein" evidence="4">
    <location>
        <begin position="21"/>
        <end position="176"/>
    </location>
</feature>